<organism evidence="3 4">
    <name type="scientific">Halteria grandinella</name>
    <dbReference type="NCBI Taxonomy" id="5974"/>
    <lineage>
        <taxon>Eukaryota</taxon>
        <taxon>Sar</taxon>
        <taxon>Alveolata</taxon>
        <taxon>Ciliophora</taxon>
        <taxon>Intramacronucleata</taxon>
        <taxon>Spirotrichea</taxon>
        <taxon>Stichotrichia</taxon>
        <taxon>Sporadotrichida</taxon>
        <taxon>Halteriidae</taxon>
        <taxon>Halteria</taxon>
    </lineage>
</organism>
<evidence type="ECO:0000313" key="4">
    <source>
        <dbReference type="Proteomes" id="UP000785679"/>
    </source>
</evidence>
<comment type="caution">
    <text evidence="3">The sequence shown here is derived from an EMBL/GenBank/DDBJ whole genome shotgun (WGS) entry which is preliminary data.</text>
</comment>
<dbReference type="AlphaFoldDB" id="A0A8J8NZZ7"/>
<name>A0A8J8NZZ7_HALGN</name>
<dbReference type="EMBL" id="RRYP01002463">
    <property type="protein sequence ID" value="TNV84743.1"/>
    <property type="molecule type" value="Genomic_DNA"/>
</dbReference>
<feature type="compositionally biased region" description="Polar residues" evidence="2">
    <location>
        <begin position="525"/>
        <end position="535"/>
    </location>
</feature>
<keyword evidence="4" id="KW-1185">Reference proteome</keyword>
<proteinExistence type="predicted"/>
<keyword evidence="1" id="KW-0175">Coiled coil</keyword>
<dbReference type="OrthoDB" id="74754at2759"/>
<gene>
    <name evidence="3" type="ORF">FGO68_gene14348</name>
</gene>
<accession>A0A8J8NZZ7</accession>
<reference evidence="3" key="1">
    <citation type="submission" date="2019-06" db="EMBL/GenBank/DDBJ databases">
        <authorList>
            <person name="Zheng W."/>
        </authorList>
    </citation>
    <scope>NUCLEOTIDE SEQUENCE</scope>
    <source>
        <strain evidence="3">QDHG01</strain>
    </source>
</reference>
<evidence type="ECO:0000256" key="1">
    <source>
        <dbReference type="SAM" id="Coils"/>
    </source>
</evidence>
<dbReference type="Proteomes" id="UP000785679">
    <property type="component" value="Unassembled WGS sequence"/>
</dbReference>
<feature type="compositionally biased region" description="Polar residues" evidence="2">
    <location>
        <begin position="1"/>
        <end position="19"/>
    </location>
</feature>
<feature type="coiled-coil region" evidence="1">
    <location>
        <begin position="208"/>
        <end position="311"/>
    </location>
</feature>
<sequence>MNQINMSQITNNNPSNTSGVVKEEGLAQKVAQQVLKTGSNTQQSPKVQASAISLDQKVGQAFVNKLSITKQIAPQKPGDETPPINRVYKQVVQELTQPLDQSELAPHANDERELKIHILKDKCFKLSQALDKALLSQRESQLQLLQLQQQHSQQVEAMAQQSQRQTVNTNAGNNSKEIVQLANLVQTLKRDNDMLRIRLENKQEFSRHTELEDKVKEKDLLIAQLTKEVKSLQRIQLDQGKALYKITNEHDYPQKIRMLMEELRIAREKNVQMEERLKREERHALQAQERMVGLEERCRDMQNRLRVQRQESNNTGLFSQNNDYSDQQQYQDTLESIPEHAGSELQRANLILIRAKESQYKKGQYMKLKYEKKIMQMQLQLDQMAQHLIERDKEIKLYRMKLKDMVNSTNDEGKFQSVQGTGGLRLLSIDVGKQGRQQQQQTQRVTAISTEMESAKLPQSVTNQSTLNRTRARSIDPTAKKQAYYLGPANAIMPTKPHPSSIQSLQDNNILTESPYSKKTHLVYDSTSETATSPVKSKAPSQRDLGHGSLNVRDLDRETEALLEKIRLQNSQLLEDDVNKDQLY</sequence>
<evidence type="ECO:0000313" key="3">
    <source>
        <dbReference type="EMBL" id="TNV84743.1"/>
    </source>
</evidence>
<feature type="region of interest" description="Disordered" evidence="2">
    <location>
        <begin position="1"/>
        <end position="20"/>
    </location>
</feature>
<evidence type="ECO:0000256" key="2">
    <source>
        <dbReference type="SAM" id="MobiDB-lite"/>
    </source>
</evidence>
<protein>
    <submittedName>
        <fullName evidence="3">Uncharacterized protein</fullName>
    </submittedName>
</protein>
<feature type="region of interest" description="Disordered" evidence="2">
    <location>
        <begin position="525"/>
        <end position="552"/>
    </location>
</feature>